<dbReference type="EMBL" id="LFZX01000011">
    <property type="protein sequence ID" value="KNC68768.1"/>
    <property type="molecule type" value="Genomic_DNA"/>
</dbReference>
<dbReference type="AlphaFoldDB" id="A0A0L0EY79"/>
<protein>
    <submittedName>
        <fullName evidence="1">Uncharacterized protein</fullName>
    </submittedName>
</protein>
<name>A0A0L0EY79_9GAMM</name>
<dbReference type="Proteomes" id="UP000036850">
    <property type="component" value="Unassembled WGS sequence"/>
</dbReference>
<accession>A0A0L0EY79</accession>
<dbReference type="PATRIC" id="fig|43658.6.peg.695"/>
<gene>
    <name evidence="1" type="ORF">AC626_02855</name>
</gene>
<reference evidence="2" key="1">
    <citation type="submission" date="2015-07" db="EMBL/GenBank/DDBJ databases">
        <title>Draft genome sequence of a Pseudoalteromonas rubra strain, OCN096, isolated from Kaneohe Bay, Oahu, Hawaii.</title>
        <authorList>
            <person name="Beurmann S."/>
            <person name="Ushijima B."/>
            <person name="Belcaid M."/>
            <person name="Callahan S.M."/>
            <person name="Aeby G.S."/>
        </authorList>
    </citation>
    <scope>NUCLEOTIDE SEQUENCE [LARGE SCALE GENOMIC DNA]</scope>
    <source>
        <strain evidence="2">OCN096</strain>
    </source>
</reference>
<evidence type="ECO:0000313" key="1">
    <source>
        <dbReference type="EMBL" id="KNC68768.1"/>
    </source>
</evidence>
<comment type="caution">
    <text evidence="1">The sequence shown here is derived from an EMBL/GenBank/DDBJ whole genome shotgun (WGS) entry which is preliminary data.</text>
</comment>
<organism evidence="1 2">
    <name type="scientific">Pseudoalteromonas rubra</name>
    <dbReference type="NCBI Taxonomy" id="43658"/>
    <lineage>
        <taxon>Bacteria</taxon>
        <taxon>Pseudomonadati</taxon>
        <taxon>Pseudomonadota</taxon>
        <taxon>Gammaproteobacteria</taxon>
        <taxon>Alteromonadales</taxon>
        <taxon>Pseudoalteromonadaceae</taxon>
        <taxon>Pseudoalteromonas</taxon>
    </lineage>
</organism>
<evidence type="ECO:0000313" key="2">
    <source>
        <dbReference type="Proteomes" id="UP000036850"/>
    </source>
</evidence>
<sequence>MINARSIDIRQVTEIRGLTGQIQIATDDTVIVSFLPGIQTYNLVASLQHTSKTKQLFLSILGCLLQ</sequence>
<proteinExistence type="predicted"/>